<protein>
    <submittedName>
        <fullName evidence="2">GNAT family N-acetyltransferase</fullName>
    </submittedName>
</protein>
<evidence type="ECO:0000313" key="3">
    <source>
        <dbReference type="Proteomes" id="UP001166293"/>
    </source>
</evidence>
<keyword evidence="3" id="KW-1185">Reference proteome</keyword>
<dbReference type="PANTHER" id="PTHR43792">
    <property type="entry name" value="GNAT FAMILY, PUTATIVE (AFU_ORTHOLOGUE AFUA_3G00765)-RELATED-RELATED"/>
    <property type="match status" value="1"/>
</dbReference>
<dbReference type="RefSeq" id="WP_217779148.1">
    <property type="nucleotide sequence ID" value="NZ_JAHRWL010000002.1"/>
</dbReference>
<reference evidence="2" key="1">
    <citation type="submission" date="2021-06" db="EMBL/GenBank/DDBJ databases">
        <title>Thalassococcus sp. CAU 1522 isolated from sea sand, Republic of Korea.</title>
        <authorList>
            <person name="Kim W."/>
        </authorList>
    </citation>
    <scope>NUCLEOTIDE SEQUENCE</scope>
    <source>
        <strain evidence="2">CAU 1522</strain>
    </source>
</reference>
<dbReference type="InterPro" id="IPR051531">
    <property type="entry name" value="N-acetyltransferase"/>
</dbReference>
<dbReference type="EMBL" id="JAHRWL010000002">
    <property type="protein sequence ID" value="MBV2360795.1"/>
    <property type="molecule type" value="Genomic_DNA"/>
</dbReference>
<organism evidence="2 3">
    <name type="scientific">Thalassococcus arenae</name>
    <dbReference type="NCBI Taxonomy" id="2851652"/>
    <lineage>
        <taxon>Bacteria</taxon>
        <taxon>Pseudomonadati</taxon>
        <taxon>Pseudomonadota</taxon>
        <taxon>Alphaproteobacteria</taxon>
        <taxon>Rhodobacterales</taxon>
        <taxon>Roseobacteraceae</taxon>
        <taxon>Thalassococcus</taxon>
    </lineage>
</organism>
<proteinExistence type="predicted"/>
<sequence>MIATRRLVLRPLVAADAGWIFRTIRHPDVQRWLTSPPHPYRIEDARAYIAAKAGLPAYRVITRDGVGLGMVTLTPDDETAESGSGTVDLGYWLRVDAWGQGIMTEAAGALLKSHDANSGGCVNSGWIEGNTASERVLAKLGFVRTGVVETRQAHFLGRAVPVIRAMRPAAGKPGTG</sequence>
<feature type="domain" description="N-acetyltransferase" evidence="1">
    <location>
        <begin position="7"/>
        <end position="167"/>
    </location>
</feature>
<dbReference type="PROSITE" id="PS51186">
    <property type="entry name" value="GNAT"/>
    <property type="match status" value="1"/>
</dbReference>
<dbReference type="Pfam" id="PF13302">
    <property type="entry name" value="Acetyltransf_3"/>
    <property type="match status" value="1"/>
</dbReference>
<evidence type="ECO:0000259" key="1">
    <source>
        <dbReference type="PROSITE" id="PS51186"/>
    </source>
</evidence>
<dbReference type="Proteomes" id="UP001166293">
    <property type="component" value="Unassembled WGS sequence"/>
</dbReference>
<comment type="caution">
    <text evidence="2">The sequence shown here is derived from an EMBL/GenBank/DDBJ whole genome shotgun (WGS) entry which is preliminary data.</text>
</comment>
<gene>
    <name evidence="2" type="ORF">KUH32_13590</name>
</gene>
<accession>A0ABS6NB83</accession>
<dbReference type="InterPro" id="IPR000182">
    <property type="entry name" value="GNAT_dom"/>
</dbReference>
<name>A0ABS6NB83_9RHOB</name>
<evidence type="ECO:0000313" key="2">
    <source>
        <dbReference type="EMBL" id="MBV2360795.1"/>
    </source>
</evidence>